<dbReference type="Gene3D" id="1.25.40.10">
    <property type="entry name" value="Tetratricopeptide repeat domain"/>
    <property type="match status" value="1"/>
</dbReference>
<reference evidence="1 2" key="1">
    <citation type="submission" date="2016-10" db="EMBL/GenBank/DDBJ databases">
        <authorList>
            <person name="de Groot N.N."/>
        </authorList>
    </citation>
    <scope>NUCLEOTIDE SEQUENCE [LARGE SCALE GENOMIC DNA]</scope>
    <source>
        <strain evidence="1 2">DSM 21228</strain>
    </source>
</reference>
<accession>A0A1H4FU21</accession>
<evidence type="ECO:0000313" key="2">
    <source>
        <dbReference type="Proteomes" id="UP000199397"/>
    </source>
</evidence>
<name>A0A1H4FU21_9GAMM</name>
<dbReference type="Proteomes" id="UP000199397">
    <property type="component" value="Unassembled WGS sequence"/>
</dbReference>
<dbReference type="InterPro" id="IPR011990">
    <property type="entry name" value="TPR-like_helical_dom_sf"/>
</dbReference>
<dbReference type="STRING" id="525918.SAMN05660964_03119"/>
<gene>
    <name evidence="1" type="ORF">SAMN05660964_03119</name>
</gene>
<evidence type="ECO:0008006" key="3">
    <source>
        <dbReference type="Google" id="ProtNLM"/>
    </source>
</evidence>
<dbReference type="RefSeq" id="WP_093070091.1">
    <property type="nucleotide sequence ID" value="NZ_FNQP01000024.1"/>
</dbReference>
<keyword evidence="2" id="KW-1185">Reference proteome</keyword>
<protein>
    <recommendedName>
        <fullName evidence="3">TolB amino-terminal domain-containing protein</fullName>
    </recommendedName>
</protein>
<sequence length="520" mass="59839">MLPLHTMKPDHSAVQSELERILTSRCFRSSKALQKFLHYIVTETLAGHTDHLTQHFIAIQGLGKPADFDDIDNPLVRIQAGRLRKQLADYYATEGRFNAVRITLPTGSYQPVFTQHLQQHKVIRAPIDVDDSTTQGPKIVCIPRSFMTEASSEPFIVRLAHDYVAALEKFSFCQVTLANTSWQSDVWQQSGADFILFFDIYPTESGYSLKCSLVQRLNQQIIWGHHFPLEKSYPTPAIINPIFKRIAHDTINYETGVAHHYWVRQQLDSGKPIAAQHQVLVAVRQYIWNPSPSTFRPSWQACTQRLEQTPNDISALFIYINHCLTEYGLKYHIIESIETKVAHAVNTLLQLAPANAYSHAYHAAAHLFNGDHERCQIAAEQAQTLNTLDSYLHIHLGLIYIGLGKWQIGAQLIQDSINTSPTYANWYHLPLSICHYREGRYLKAMQEIKKVRLNHLWTPLLRSALYQCNQRLEEGLKEYQQLQNKHPNFAQASRKLTHDFPQQTNRIIQQIWSHLPQNLR</sequence>
<dbReference type="AlphaFoldDB" id="A0A1H4FU21"/>
<evidence type="ECO:0000313" key="1">
    <source>
        <dbReference type="EMBL" id="SEB00597.1"/>
    </source>
</evidence>
<dbReference type="EMBL" id="FNQP01000024">
    <property type="protein sequence ID" value="SEB00597.1"/>
    <property type="molecule type" value="Genomic_DNA"/>
</dbReference>
<proteinExistence type="predicted"/>
<dbReference type="OrthoDB" id="54411at2"/>
<organism evidence="1 2">
    <name type="scientific">Thiothrix caldifontis</name>
    <dbReference type="NCBI Taxonomy" id="525918"/>
    <lineage>
        <taxon>Bacteria</taxon>
        <taxon>Pseudomonadati</taxon>
        <taxon>Pseudomonadota</taxon>
        <taxon>Gammaproteobacteria</taxon>
        <taxon>Thiotrichales</taxon>
        <taxon>Thiotrichaceae</taxon>
        <taxon>Thiothrix</taxon>
    </lineage>
</organism>
<dbReference type="SUPFAM" id="SSF48452">
    <property type="entry name" value="TPR-like"/>
    <property type="match status" value="1"/>
</dbReference>